<dbReference type="KEGG" id="mthd:A3224_11180"/>
<keyword evidence="2" id="KW-1185">Reference proteome</keyword>
<gene>
    <name evidence="1" type="ORF">A3224_11180</name>
</gene>
<name>A0A143HMY2_MICTH</name>
<dbReference type="STRING" id="252514.A3224_11180"/>
<dbReference type="EMBL" id="CP014864">
    <property type="protein sequence ID" value="AMX03053.1"/>
    <property type="molecule type" value="Genomic_DNA"/>
</dbReference>
<accession>A0A143HMY2</accession>
<organism evidence="1 2">
    <name type="scientific">Microbulbifer thermotolerans</name>
    <dbReference type="NCBI Taxonomy" id="252514"/>
    <lineage>
        <taxon>Bacteria</taxon>
        <taxon>Pseudomonadati</taxon>
        <taxon>Pseudomonadota</taxon>
        <taxon>Gammaproteobacteria</taxon>
        <taxon>Cellvibrionales</taxon>
        <taxon>Microbulbiferaceae</taxon>
        <taxon>Microbulbifer</taxon>
    </lineage>
</organism>
<sequence>MNCCISYLWRPMQPVFVDGLEKLVIAPQAAPLLVFSILVDLLPKVRSGTPKFFILVHTIRLVL</sequence>
<protein>
    <submittedName>
        <fullName evidence="1">Uncharacterized protein</fullName>
    </submittedName>
</protein>
<evidence type="ECO:0000313" key="1">
    <source>
        <dbReference type="EMBL" id="AMX03053.1"/>
    </source>
</evidence>
<reference evidence="2" key="1">
    <citation type="submission" date="2016-03" db="EMBL/GenBank/DDBJ databases">
        <authorList>
            <person name="Lee Y.-S."/>
            <person name="Choi Y.-L."/>
        </authorList>
    </citation>
    <scope>NUCLEOTIDE SEQUENCE [LARGE SCALE GENOMIC DNA]</scope>
    <source>
        <strain evidence="2">DAU221</strain>
    </source>
</reference>
<proteinExistence type="predicted"/>
<dbReference type="AlphaFoldDB" id="A0A143HMY2"/>
<dbReference type="Proteomes" id="UP000076077">
    <property type="component" value="Chromosome"/>
</dbReference>
<evidence type="ECO:0000313" key="2">
    <source>
        <dbReference type="Proteomes" id="UP000076077"/>
    </source>
</evidence>